<dbReference type="Pfam" id="PF26002">
    <property type="entry name" value="Beta-barrel_AprE"/>
    <property type="match status" value="1"/>
</dbReference>
<accession>A0A1G9S3Y0</accession>
<evidence type="ECO:0000313" key="13">
    <source>
        <dbReference type="Proteomes" id="UP000198552"/>
    </source>
</evidence>
<evidence type="ECO:0000256" key="2">
    <source>
        <dbReference type="ARBA" id="ARBA00009477"/>
    </source>
</evidence>
<keyword evidence="12" id="KW-0378">Hydrolase</keyword>
<protein>
    <recommendedName>
        <fullName evidence="9">Membrane fusion protein (MFP) family protein</fullName>
    </recommendedName>
</protein>
<evidence type="ECO:0000256" key="7">
    <source>
        <dbReference type="ARBA" id="ARBA00022989"/>
    </source>
</evidence>
<dbReference type="Gene3D" id="1.10.287.470">
    <property type="entry name" value="Helix hairpin bin"/>
    <property type="match status" value="1"/>
</dbReference>
<keyword evidence="3 9" id="KW-0813">Transport</keyword>
<evidence type="ECO:0000256" key="5">
    <source>
        <dbReference type="ARBA" id="ARBA00022519"/>
    </source>
</evidence>
<keyword evidence="5 9" id="KW-0997">Cell inner membrane</keyword>
<dbReference type="RefSeq" id="WP_091568786.1">
    <property type="nucleotide sequence ID" value="NZ_FNHP01000004.1"/>
</dbReference>
<dbReference type="InterPro" id="IPR010129">
    <property type="entry name" value="T1SS_HlyD"/>
</dbReference>
<evidence type="ECO:0000256" key="6">
    <source>
        <dbReference type="ARBA" id="ARBA00022692"/>
    </source>
</evidence>
<dbReference type="PRINTS" id="PR01490">
    <property type="entry name" value="RTXTOXIND"/>
</dbReference>
<dbReference type="Pfam" id="PF25994">
    <property type="entry name" value="HH_AprE"/>
    <property type="match status" value="1"/>
</dbReference>
<evidence type="ECO:0000256" key="1">
    <source>
        <dbReference type="ARBA" id="ARBA00004377"/>
    </source>
</evidence>
<dbReference type="OrthoDB" id="9775513at2"/>
<keyword evidence="13" id="KW-1185">Reference proteome</keyword>
<name>A0A1G9S3Y0_9BURK</name>
<comment type="subcellular location">
    <subcellularLocation>
        <location evidence="1 9">Cell inner membrane</location>
        <topology evidence="1 9">Single-pass membrane protein</topology>
    </subcellularLocation>
</comment>
<evidence type="ECO:0000256" key="3">
    <source>
        <dbReference type="ARBA" id="ARBA00022448"/>
    </source>
</evidence>
<proteinExistence type="inferred from homology"/>
<evidence type="ECO:0000259" key="10">
    <source>
        <dbReference type="Pfam" id="PF25994"/>
    </source>
</evidence>
<keyword evidence="12" id="KW-0645">Protease</keyword>
<evidence type="ECO:0000256" key="4">
    <source>
        <dbReference type="ARBA" id="ARBA00022475"/>
    </source>
</evidence>
<dbReference type="STRING" id="1527607.SAMN05428957_10486"/>
<dbReference type="GO" id="GO:0015031">
    <property type="term" value="P:protein transport"/>
    <property type="evidence" value="ECO:0007669"/>
    <property type="project" value="InterPro"/>
</dbReference>
<dbReference type="EMBL" id="FNHP01000004">
    <property type="protein sequence ID" value="SDM30101.1"/>
    <property type="molecule type" value="Genomic_DNA"/>
</dbReference>
<evidence type="ECO:0000259" key="11">
    <source>
        <dbReference type="Pfam" id="PF26002"/>
    </source>
</evidence>
<dbReference type="InterPro" id="IPR050739">
    <property type="entry name" value="MFP"/>
</dbReference>
<evidence type="ECO:0000256" key="8">
    <source>
        <dbReference type="ARBA" id="ARBA00023136"/>
    </source>
</evidence>
<feature type="domain" description="AprE-like long alpha-helical hairpin" evidence="10">
    <location>
        <begin position="110"/>
        <end position="299"/>
    </location>
</feature>
<feature type="transmembrane region" description="Helical" evidence="9">
    <location>
        <begin position="37"/>
        <end position="55"/>
    </location>
</feature>
<dbReference type="InterPro" id="IPR058982">
    <property type="entry name" value="Beta-barrel_AprE"/>
</dbReference>
<dbReference type="AlphaFoldDB" id="A0A1G9S3Y0"/>
<organism evidence="12 13">
    <name type="scientific">Oryzisolibacter propanilivorax</name>
    <dbReference type="NCBI Taxonomy" id="1527607"/>
    <lineage>
        <taxon>Bacteria</taxon>
        <taxon>Pseudomonadati</taxon>
        <taxon>Pseudomonadota</taxon>
        <taxon>Betaproteobacteria</taxon>
        <taxon>Burkholderiales</taxon>
        <taxon>Comamonadaceae</taxon>
        <taxon>Oryzisolibacter</taxon>
    </lineage>
</organism>
<dbReference type="Proteomes" id="UP000198552">
    <property type="component" value="Unassembled WGS sequence"/>
</dbReference>
<dbReference type="SUPFAM" id="SSF111369">
    <property type="entry name" value="HlyD-like secretion proteins"/>
    <property type="match status" value="1"/>
</dbReference>
<dbReference type="GO" id="GO:0006508">
    <property type="term" value="P:proteolysis"/>
    <property type="evidence" value="ECO:0007669"/>
    <property type="project" value="UniProtKB-KW"/>
</dbReference>
<sequence length="455" mass="49837">MANSLISSSPAGSGALVEGGGAAPLPAAHEARRAGRIGLLALAIGFGGFLLWASLAPLDEGVPGQGMVALDTKRKAVQHLTGGIVKEVLVREGQQVREGQPLVRLDEAVVRANYESVRQRYLGLRAMQARLMAEQAGGGQIHFHPDLEKAASDPLIRQQMMNQEQLFQTRRNLLRSDLQSIEESIEGQRGLLTSYASMLDSRKSQMALVREELNNLRGLVAEGYAPRNRQLELERTVAEINSAIADLQGNTIRAQRSIGELRQRASSRQAEYRREVETQLADVDREVLAEEQKFKAVSDDYRRVEIKAPVDGQVVGLAVQTVGGVVQPGQKLMDIVPGGSEELLLEAHVAPHLIDRVHAGLPVDVRFNSFAHSPQLVVQGKVVSVSGDLLTEPQTNLQYYLARVQITPEGMKSLGQRQLQPGMPVEVVFKTGERSMLTYLLHPLIKRVSASMKEE</sequence>
<dbReference type="Gene3D" id="2.40.30.170">
    <property type="match status" value="1"/>
</dbReference>
<reference evidence="13" key="1">
    <citation type="submission" date="2016-10" db="EMBL/GenBank/DDBJ databases">
        <authorList>
            <person name="Varghese N."/>
            <person name="Submissions S."/>
        </authorList>
    </citation>
    <scope>NUCLEOTIDE SEQUENCE [LARGE SCALE GENOMIC DNA]</scope>
    <source>
        <strain evidence="13">EPL6</strain>
    </source>
</reference>
<keyword evidence="7 9" id="KW-1133">Transmembrane helix</keyword>
<dbReference type="Gene3D" id="2.40.50.100">
    <property type="match status" value="1"/>
</dbReference>
<evidence type="ECO:0000256" key="9">
    <source>
        <dbReference type="RuleBase" id="RU365093"/>
    </source>
</evidence>
<feature type="domain" description="AprE-like beta-barrel" evidence="11">
    <location>
        <begin position="343"/>
        <end position="432"/>
    </location>
</feature>
<dbReference type="InterPro" id="IPR058781">
    <property type="entry name" value="HH_AprE-like"/>
</dbReference>
<dbReference type="PANTHER" id="PTHR30386:SF17">
    <property type="entry name" value="ALKALINE PROTEASE SECRETION PROTEIN APRE"/>
    <property type="match status" value="1"/>
</dbReference>
<keyword evidence="6 9" id="KW-0812">Transmembrane</keyword>
<comment type="similarity">
    <text evidence="2 9">Belongs to the membrane fusion protein (MFP) (TC 8.A.1) family.</text>
</comment>
<evidence type="ECO:0000313" key="12">
    <source>
        <dbReference type="EMBL" id="SDM30101.1"/>
    </source>
</evidence>
<dbReference type="NCBIfam" id="TIGR01843">
    <property type="entry name" value="type_I_hlyD"/>
    <property type="match status" value="1"/>
</dbReference>
<dbReference type="GO" id="GO:0008233">
    <property type="term" value="F:peptidase activity"/>
    <property type="evidence" value="ECO:0007669"/>
    <property type="project" value="UniProtKB-KW"/>
</dbReference>
<dbReference type="GO" id="GO:0005886">
    <property type="term" value="C:plasma membrane"/>
    <property type="evidence" value="ECO:0007669"/>
    <property type="project" value="UniProtKB-SubCell"/>
</dbReference>
<dbReference type="PANTHER" id="PTHR30386">
    <property type="entry name" value="MEMBRANE FUSION SUBUNIT OF EMRAB-TOLC MULTIDRUG EFFLUX PUMP"/>
    <property type="match status" value="1"/>
</dbReference>
<keyword evidence="8 9" id="KW-0472">Membrane</keyword>
<gene>
    <name evidence="12" type="ORF">SAMN05428957_10486</name>
</gene>
<keyword evidence="4 9" id="KW-1003">Cell membrane</keyword>